<dbReference type="GeneID" id="95073589"/>
<dbReference type="PANTHER" id="PTHR12461">
    <property type="entry name" value="HYPOXIA-INDUCIBLE FACTOR 1 ALPHA INHIBITOR-RELATED"/>
    <property type="match status" value="1"/>
</dbReference>
<dbReference type="PANTHER" id="PTHR12461:SF105">
    <property type="entry name" value="HYPOXIA-INDUCIBLE FACTOR 1-ALPHA INHIBITOR"/>
    <property type="match status" value="1"/>
</dbReference>
<feature type="region of interest" description="Disordered" evidence="1">
    <location>
        <begin position="1"/>
        <end position="23"/>
    </location>
</feature>
<dbReference type="Proteomes" id="UP000472710">
    <property type="component" value="Unassembled WGS sequence"/>
</dbReference>
<reference evidence="3 4" key="1">
    <citation type="submission" date="2020-02" db="EMBL/GenBank/DDBJ databases">
        <title>Whole genome shotgun sequence of Streptomyces diastaticus subsp. diastaticus NBRC 13412.</title>
        <authorList>
            <person name="Ichikawa N."/>
            <person name="Komaki H."/>
            <person name="Tamura T."/>
        </authorList>
    </citation>
    <scope>NUCLEOTIDE SEQUENCE [LARGE SCALE GENOMIC DNA]</scope>
    <source>
        <strain evidence="3 4">NBRC 13412</strain>
    </source>
</reference>
<feature type="domain" description="JmjC" evidence="2">
    <location>
        <begin position="123"/>
        <end position="277"/>
    </location>
</feature>
<evidence type="ECO:0000313" key="3">
    <source>
        <dbReference type="EMBL" id="GFH73242.1"/>
    </source>
</evidence>
<dbReference type="PROSITE" id="PS51184">
    <property type="entry name" value="JMJC"/>
    <property type="match status" value="1"/>
</dbReference>
<dbReference type="InterPro" id="IPR041667">
    <property type="entry name" value="Cupin_8"/>
</dbReference>
<evidence type="ECO:0000313" key="4">
    <source>
        <dbReference type="Proteomes" id="UP000472710"/>
    </source>
</evidence>
<dbReference type="RefSeq" id="WP_229831673.1">
    <property type="nucleotide sequence ID" value="NZ_BLLN01000005.1"/>
</dbReference>
<evidence type="ECO:0000256" key="1">
    <source>
        <dbReference type="SAM" id="MobiDB-lite"/>
    </source>
</evidence>
<dbReference type="EMBL" id="BLLN01000005">
    <property type="protein sequence ID" value="GFH73242.1"/>
    <property type="molecule type" value="Genomic_DNA"/>
</dbReference>
<proteinExistence type="predicted"/>
<organism evidence="3 4">
    <name type="scientific">Streptomyces diastaticus subsp. diastaticus</name>
    <dbReference type="NCBI Taxonomy" id="68040"/>
    <lineage>
        <taxon>Bacteria</taxon>
        <taxon>Bacillati</taxon>
        <taxon>Actinomycetota</taxon>
        <taxon>Actinomycetes</taxon>
        <taxon>Kitasatosporales</taxon>
        <taxon>Streptomycetaceae</taxon>
        <taxon>Streptomyces</taxon>
        <taxon>Streptomyces diastaticus group</taxon>
    </lineage>
</organism>
<dbReference type="SUPFAM" id="SSF51197">
    <property type="entry name" value="Clavaminate synthase-like"/>
    <property type="match status" value="1"/>
</dbReference>
<dbReference type="SMART" id="SM00558">
    <property type="entry name" value="JmjC"/>
    <property type="match status" value="1"/>
</dbReference>
<gene>
    <name evidence="3" type="ORF">Sdia_40100</name>
</gene>
<keyword evidence="4" id="KW-1185">Reference proteome</keyword>
<dbReference type="Gene3D" id="2.60.120.650">
    <property type="entry name" value="Cupin"/>
    <property type="match status" value="1"/>
</dbReference>
<protein>
    <recommendedName>
        <fullName evidence="2">JmjC domain-containing protein</fullName>
    </recommendedName>
</protein>
<dbReference type="Pfam" id="PF13621">
    <property type="entry name" value="Cupin_8"/>
    <property type="match status" value="1"/>
</dbReference>
<accession>A0ABQ1CSB3</accession>
<sequence>MSDTDVGHPDRVTHQNLLRDRLRSQGVDMRPLPRLTDATPADLEWAIGEARSPMLFAGLTDAWPALENWTPDRLAKSHGDKRVTALMGLPTSGVLYPGDQHDYERQLTFGEFLEEMLRDGPPCYLAHVRIEEILPPEDHDFRALLSPEQEAVDTRAWIGSAGTRSMLHSDLNDNLFVQIWGEKEVVLIPWDQTPAAYPFPDNLVNSSLDLAHADLVKNPLLKDATLYGAVVRPGDVLFVPRGCWHDFRALSPSVSVNHWFGPPMPFQEYAKVLLKLGPTHWAAAARDFVRHGVLDRPEPMNFFFSPSSTGKRLYDLVRRGDFSHGNSNIT</sequence>
<comment type="caution">
    <text evidence="3">The sequence shown here is derived from an EMBL/GenBank/DDBJ whole genome shotgun (WGS) entry which is preliminary data.</text>
</comment>
<evidence type="ECO:0000259" key="2">
    <source>
        <dbReference type="PROSITE" id="PS51184"/>
    </source>
</evidence>
<dbReference type="InterPro" id="IPR003347">
    <property type="entry name" value="JmjC_dom"/>
</dbReference>
<name>A0ABQ1CSB3_STRDI</name>